<dbReference type="GO" id="GO:0000729">
    <property type="term" value="P:DNA double-strand break processing"/>
    <property type="evidence" value="ECO:0007669"/>
    <property type="project" value="TreeGrafter"/>
</dbReference>
<dbReference type="GO" id="GO:0035861">
    <property type="term" value="C:site of double-strand break"/>
    <property type="evidence" value="ECO:0007669"/>
    <property type="project" value="TreeGrafter"/>
</dbReference>
<dbReference type="Proteomes" id="UP000190648">
    <property type="component" value="Unassembled WGS sequence"/>
</dbReference>
<dbReference type="GO" id="GO:0046975">
    <property type="term" value="F:histone H3K36 methyltransferase activity"/>
    <property type="evidence" value="ECO:0007669"/>
    <property type="project" value="TreeGrafter"/>
</dbReference>
<dbReference type="OrthoDB" id="616263at2759"/>
<keyword evidence="3" id="KW-1185">Reference proteome</keyword>
<feature type="domain" description="Mos1 transposase HTH" evidence="1">
    <location>
        <begin position="6"/>
        <end position="55"/>
    </location>
</feature>
<dbReference type="AlphaFoldDB" id="A0A1V4J3C5"/>
<dbReference type="GO" id="GO:0031297">
    <property type="term" value="P:replication fork processing"/>
    <property type="evidence" value="ECO:0007669"/>
    <property type="project" value="TreeGrafter"/>
</dbReference>
<name>A0A1V4J3C5_PATFA</name>
<sequence length="165" mass="19344">MEKIGKKQIRAIFLFEFQMCHTAAETTHNINSSFDPGTANERTVQWWFKKFHKGNKRLEDEEHSDWPSKVDSDQLRAVIEADPLTTTQDGSEELSVNYSTVIWHLKQIGKVKKLNKCVPQDLTKNFLKNHRFEVSPSFIMHNNNKLFLSWIVTSDNMQISYDNQR</sequence>
<dbReference type="GO" id="GO:0044547">
    <property type="term" value="F:DNA topoisomerase binding"/>
    <property type="evidence" value="ECO:0007669"/>
    <property type="project" value="TreeGrafter"/>
</dbReference>
<dbReference type="STRING" id="372326.A0A1V4J3C5"/>
<dbReference type="InterPro" id="IPR041426">
    <property type="entry name" value="Mos1_HTH"/>
</dbReference>
<accession>A0A1V4J3C5</accession>
<dbReference type="GO" id="GO:0042800">
    <property type="term" value="F:histone H3K4 methyltransferase activity"/>
    <property type="evidence" value="ECO:0007669"/>
    <property type="project" value="TreeGrafter"/>
</dbReference>
<dbReference type="InterPro" id="IPR052709">
    <property type="entry name" value="Transposase-MT_Hybrid"/>
</dbReference>
<reference evidence="2 3" key="1">
    <citation type="submission" date="2016-02" db="EMBL/GenBank/DDBJ databases">
        <title>Band-tailed pigeon sequencing and assembly.</title>
        <authorList>
            <person name="Soares A.E."/>
            <person name="Novak B.J."/>
            <person name="Rice E.S."/>
            <person name="O'Connell B."/>
            <person name="Chang D."/>
            <person name="Weber S."/>
            <person name="Shapiro B."/>
        </authorList>
    </citation>
    <scope>NUCLEOTIDE SEQUENCE [LARGE SCALE GENOMIC DNA]</scope>
    <source>
        <strain evidence="2">BTP2013</strain>
        <tissue evidence="2">Blood</tissue>
    </source>
</reference>
<dbReference type="GO" id="GO:0003697">
    <property type="term" value="F:single-stranded DNA binding"/>
    <property type="evidence" value="ECO:0007669"/>
    <property type="project" value="TreeGrafter"/>
</dbReference>
<dbReference type="GO" id="GO:0044774">
    <property type="term" value="P:mitotic DNA integrity checkpoint signaling"/>
    <property type="evidence" value="ECO:0007669"/>
    <property type="project" value="TreeGrafter"/>
</dbReference>
<dbReference type="EMBL" id="LSYS01009367">
    <property type="protein sequence ID" value="OPJ66716.1"/>
    <property type="molecule type" value="Genomic_DNA"/>
</dbReference>
<evidence type="ECO:0000259" key="1">
    <source>
        <dbReference type="Pfam" id="PF17906"/>
    </source>
</evidence>
<dbReference type="GO" id="GO:0006303">
    <property type="term" value="P:double-strand break repair via nonhomologous end joining"/>
    <property type="evidence" value="ECO:0007669"/>
    <property type="project" value="TreeGrafter"/>
</dbReference>
<dbReference type="PANTHER" id="PTHR46060">
    <property type="entry name" value="MARINER MOS1 TRANSPOSASE-LIKE PROTEIN"/>
    <property type="match status" value="1"/>
</dbReference>
<evidence type="ECO:0000313" key="3">
    <source>
        <dbReference type="Proteomes" id="UP000190648"/>
    </source>
</evidence>
<dbReference type="PANTHER" id="PTHR46060:SF2">
    <property type="entry name" value="HISTONE-LYSINE N-METHYLTRANSFERASE SETMAR"/>
    <property type="match status" value="1"/>
</dbReference>
<organism evidence="2 3">
    <name type="scientific">Patagioenas fasciata monilis</name>
    <dbReference type="NCBI Taxonomy" id="372326"/>
    <lineage>
        <taxon>Eukaryota</taxon>
        <taxon>Metazoa</taxon>
        <taxon>Chordata</taxon>
        <taxon>Craniata</taxon>
        <taxon>Vertebrata</taxon>
        <taxon>Euteleostomi</taxon>
        <taxon>Archelosauria</taxon>
        <taxon>Archosauria</taxon>
        <taxon>Dinosauria</taxon>
        <taxon>Saurischia</taxon>
        <taxon>Theropoda</taxon>
        <taxon>Coelurosauria</taxon>
        <taxon>Aves</taxon>
        <taxon>Neognathae</taxon>
        <taxon>Neoaves</taxon>
        <taxon>Columbimorphae</taxon>
        <taxon>Columbiformes</taxon>
        <taxon>Columbidae</taxon>
        <taxon>Patagioenas</taxon>
    </lineage>
</organism>
<proteinExistence type="predicted"/>
<dbReference type="Gene3D" id="1.10.10.1450">
    <property type="match status" value="1"/>
</dbReference>
<gene>
    <name evidence="2" type="ORF">AV530_016723</name>
</gene>
<dbReference type="GO" id="GO:0005634">
    <property type="term" value="C:nucleus"/>
    <property type="evidence" value="ECO:0007669"/>
    <property type="project" value="TreeGrafter"/>
</dbReference>
<dbReference type="GO" id="GO:0000014">
    <property type="term" value="F:single-stranded DNA endodeoxyribonuclease activity"/>
    <property type="evidence" value="ECO:0007669"/>
    <property type="project" value="TreeGrafter"/>
</dbReference>
<dbReference type="GO" id="GO:0015074">
    <property type="term" value="P:DNA integration"/>
    <property type="evidence" value="ECO:0007669"/>
    <property type="project" value="TreeGrafter"/>
</dbReference>
<dbReference type="Pfam" id="PF17906">
    <property type="entry name" value="HTH_48"/>
    <property type="match status" value="1"/>
</dbReference>
<dbReference type="GO" id="GO:0000793">
    <property type="term" value="C:condensed chromosome"/>
    <property type="evidence" value="ECO:0007669"/>
    <property type="project" value="TreeGrafter"/>
</dbReference>
<dbReference type="GO" id="GO:0003690">
    <property type="term" value="F:double-stranded DNA binding"/>
    <property type="evidence" value="ECO:0007669"/>
    <property type="project" value="TreeGrafter"/>
</dbReference>
<evidence type="ECO:0000313" key="2">
    <source>
        <dbReference type="EMBL" id="OPJ66716.1"/>
    </source>
</evidence>
<protein>
    <recommendedName>
        <fullName evidence="1">Mos1 transposase HTH domain-containing protein</fullName>
    </recommendedName>
</protein>
<comment type="caution">
    <text evidence="2">The sequence shown here is derived from an EMBL/GenBank/DDBJ whole genome shotgun (WGS) entry which is preliminary data.</text>
</comment>